<organism evidence="1 2">
    <name type="scientific">Streblomastix strix</name>
    <dbReference type="NCBI Taxonomy" id="222440"/>
    <lineage>
        <taxon>Eukaryota</taxon>
        <taxon>Metamonada</taxon>
        <taxon>Preaxostyla</taxon>
        <taxon>Oxymonadida</taxon>
        <taxon>Streblomastigidae</taxon>
        <taxon>Streblomastix</taxon>
    </lineage>
</organism>
<evidence type="ECO:0000313" key="1">
    <source>
        <dbReference type="EMBL" id="KAA6366329.1"/>
    </source>
</evidence>
<feature type="non-terminal residue" evidence="1">
    <location>
        <position position="1"/>
    </location>
</feature>
<protein>
    <submittedName>
        <fullName evidence="1">Uncharacterized protein</fullName>
    </submittedName>
</protein>
<name>A0A5J4U7I7_9EUKA</name>
<reference evidence="1 2" key="1">
    <citation type="submission" date="2019-03" db="EMBL/GenBank/DDBJ databases">
        <title>Single cell metagenomics reveals metabolic interactions within the superorganism composed of flagellate Streblomastix strix and complex community of Bacteroidetes bacteria on its surface.</title>
        <authorList>
            <person name="Treitli S.C."/>
            <person name="Kolisko M."/>
            <person name="Husnik F."/>
            <person name="Keeling P."/>
            <person name="Hampl V."/>
        </authorList>
    </citation>
    <scope>NUCLEOTIDE SEQUENCE [LARGE SCALE GENOMIC DNA]</scope>
    <source>
        <strain evidence="1">ST1C</strain>
    </source>
</reference>
<accession>A0A5J4U7I7</accession>
<proteinExistence type="predicted"/>
<sequence>NIDAKTSLGGGIVIINQTATNIITAQYNTFENNKGLKAGAIYIDASVRAP</sequence>
<dbReference type="Proteomes" id="UP000324800">
    <property type="component" value="Unassembled WGS sequence"/>
</dbReference>
<comment type="caution">
    <text evidence="1">The sequence shown here is derived from an EMBL/GenBank/DDBJ whole genome shotgun (WGS) entry which is preliminary data.</text>
</comment>
<gene>
    <name evidence="1" type="ORF">EZS28_038144</name>
</gene>
<evidence type="ECO:0000313" key="2">
    <source>
        <dbReference type="Proteomes" id="UP000324800"/>
    </source>
</evidence>
<dbReference type="AlphaFoldDB" id="A0A5J4U7I7"/>
<dbReference type="EMBL" id="SNRW01019488">
    <property type="protein sequence ID" value="KAA6366329.1"/>
    <property type="molecule type" value="Genomic_DNA"/>
</dbReference>